<organism evidence="1 2">
    <name type="scientific">Gossypium trilobum</name>
    <dbReference type="NCBI Taxonomy" id="34281"/>
    <lineage>
        <taxon>Eukaryota</taxon>
        <taxon>Viridiplantae</taxon>
        <taxon>Streptophyta</taxon>
        <taxon>Embryophyta</taxon>
        <taxon>Tracheophyta</taxon>
        <taxon>Spermatophyta</taxon>
        <taxon>Magnoliopsida</taxon>
        <taxon>eudicotyledons</taxon>
        <taxon>Gunneridae</taxon>
        <taxon>Pentapetalae</taxon>
        <taxon>rosids</taxon>
        <taxon>malvids</taxon>
        <taxon>Malvales</taxon>
        <taxon>Malvaceae</taxon>
        <taxon>Malvoideae</taxon>
        <taxon>Gossypium</taxon>
    </lineage>
</organism>
<evidence type="ECO:0000313" key="1">
    <source>
        <dbReference type="EMBL" id="MBA0777962.1"/>
    </source>
</evidence>
<comment type="caution">
    <text evidence="1">The sequence shown here is derived from an EMBL/GenBank/DDBJ whole genome shotgun (WGS) entry which is preliminary data.</text>
</comment>
<name>A0A7J9EY34_9ROSI</name>
<protein>
    <submittedName>
        <fullName evidence="1">Uncharacterized protein</fullName>
    </submittedName>
</protein>
<dbReference type="Proteomes" id="UP000593568">
    <property type="component" value="Unassembled WGS sequence"/>
</dbReference>
<sequence length="28" mass="3327">MLRRVQQLNLYHKGQEDWSYFLNAGSDG</sequence>
<proteinExistence type="predicted"/>
<accession>A0A7J9EY34</accession>
<reference evidence="1 2" key="1">
    <citation type="journal article" date="2019" name="Genome Biol. Evol.">
        <title>Insights into the evolution of the New World diploid cottons (Gossypium, subgenus Houzingenia) based on genome sequencing.</title>
        <authorList>
            <person name="Grover C.E."/>
            <person name="Arick M.A. 2nd"/>
            <person name="Thrash A."/>
            <person name="Conover J.L."/>
            <person name="Sanders W.S."/>
            <person name="Peterson D.G."/>
            <person name="Frelichowski J.E."/>
            <person name="Scheffler J.A."/>
            <person name="Scheffler B.E."/>
            <person name="Wendel J.F."/>
        </authorList>
    </citation>
    <scope>NUCLEOTIDE SEQUENCE [LARGE SCALE GENOMIC DNA]</scope>
    <source>
        <strain evidence="1">8</strain>
        <tissue evidence="1">Leaf</tissue>
    </source>
</reference>
<dbReference type="AlphaFoldDB" id="A0A7J9EY34"/>
<keyword evidence="2" id="KW-1185">Reference proteome</keyword>
<dbReference type="EMBL" id="JABEZW010000010">
    <property type="protein sequence ID" value="MBA0777962.1"/>
    <property type="molecule type" value="Genomic_DNA"/>
</dbReference>
<evidence type="ECO:0000313" key="2">
    <source>
        <dbReference type="Proteomes" id="UP000593568"/>
    </source>
</evidence>
<gene>
    <name evidence="1" type="ORF">Gotri_005908</name>
</gene>